<evidence type="ECO:0000313" key="3">
    <source>
        <dbReference type="EMBL" id="CUO10302.1"/>
    </source>
</evidence>
<accession>A0A174C9Y7</accession>
<sequence>MEERSKSVLSEPSYTNRRVTRQKNNLTALIDWCQITVKDVDLFTVITDILKIPLSLMELQNKGKGIAGHELVAGFDNIKILKPTGKIQYNGFQILMSGSGCRNYENFLVINKETWFDFFARVCQYHVNFPRIDLAIDDHKPYLNIPELIRLTKQGLISSQLRNYSENASGELSESIPVHKGNTLYLGSSNSDFRIVFYEKGYEQVEKFGKELDPNWNRYELRFRQERANKVVQELIARRDVAEIALSVLNGKIRFLEQPENKSTSRKRLYPTYPPWELFMQDIEKIKLTIQPQKKTLDSIWNWLESSVAPSLKLFSKIGELDNCDYIQVLIEQAKMNDTQIKIYEDYKKSSKLPITERSYSDNE</sequence>
<evidence type="ECO:0000259" key="1">
    <source>
        <dbReference type="Pfam" id="PF02486"/>
    </source>
</evidence>
<dbReference type="InterPro" id="IPR003491">
    <property type="entry name" value="REP-like_C"/>
</dbReference>
<keyword evidence="3" id="KW-0396">Initiation factor</keyword>
<reference evidence="3 4" key="1">
    <citation type="submission" date="2015-09" db="EMBL/GenBank/DDBJ databases">
        <authorList>
            <consortium name="Pathogen Informatics"/>
        </authorList>
    </citation>
    <scope>NUCLEOTIDE SEQUENCE [LARGE SCALE GENOMIC DNA]</scope>
    <source>
        <strain evidence="3 4">2789STDY5834841</strain>
    </source>
</reference>
<dbReference type="Pfam" id="PF18106">
    <property type="entry name" value="Rol_Rep_N"/>
    <property type="match status" value="1"/>
</dbReference>
<dbReference type="EMBL" id="CYZO01000019">
    <property type="protein sequence ID" value="CUO10302.1"/>
    <property type="molecule type" value="Genomic_DNA"/>
</dbReference>
<proteinExistence type="predicted"/>
<gene>
    <name evidence="3" type="ORF">ERS852456_01615</name>
</gene>
<evidence type="ECO:0000259" key="2">
    <source>
        <dbReference type="Pfam" id="PF18106"/>
    </source>
</evidence>
<dbReference type="Proteomes" id="UP000095787">
    <property type="component" value="Unassembled WGS sequence"/>
</dbReference>
<dbReference type="GO" id="GO:0003743">
    <property type="term" value="F:translation initiation factor activity"/>
    <property type="evidence" value="ECO:0007669"/>
    <property type="project" value="UniProtKB-KW"/>
</dbReference>
<protein>
    <submittedName>
        <fullName evidence="3">Replication initiation factor</fullName>
    </submittedName>
</protein>
<dbReference type="Pfam" id="PF02486">
    <property type="entry name" value="Rep_trans"/>
    <property type="match status" value="1"/>
</dbReference>
<keyword evidence="3" id="KW-0648">Protein biosynthesis</keyword>
<dbReference type="InterPro" id="IPR040819">
    <property type="entry name" value="Rol_Rep_N"/>
</dbReference>
<dbReference type="AlphaFoldDB" id="A0A174C9Y7"/>
<feature type="domain" description="Replication initiation protein-like C-terminal" evidence="1">
    <location>
        <begin position="127"/>
        <end position="331"/>
    </location>
</feature>
<feature type="domain" description="Rolling Circle replication initiation protein N-terminal" evidence="2">
    <location>
        <begin position="28"/>
        <end position="120"/>
    </location>
</feature>
<evidence type="ECO:0000313" key="4">
    <source>
        <dbReference type="Proteomes" id="UP000095787"/>
    </source>
</evidence>
<name>A0A174C9Y7_9FIRM</name>
<organism evidence="3 4">
    <name type="scientific">[Ruminococcus] torques</name>
    <dbReference type="NCBI Taxonomy" id="33039"/>
    <lineage>
        <taxon>Bacteria</taxon>
        <taxon>Bacillati</taxon>
        <taxon>Bacillota</taxon>
        <taxon>Clostridia</taxon>
        <taxon>Lachnospirales</taxon>
        <taxon>Lachnospiraceae</taxon>
        <taxon>Mediterraneibacter</taxon>
    </lineage>
</organism>